<protein>
    <submittedName>
        <fullName evidence="1">Uncharacterized protein</fullName>
    </submittedName>
</protein>
<organism evidence="1 2">
    <name type="scientific">Dallia pectoralis</name>
    <name type="common">Alaska blackfish</name>
    <dbReference type="NCBI Taxonomy" id="75939"/>
    <lineage>
        <taxon>Eukaryota</taxon>
        <taxon>Metazoa</taxon>
        <taxon>Chordata</taxon>
        <taxon>Craniata</taxon>
        <taxon>Vertebrata</taxon>
        <taxon>Euteleostomi</taxon>
        <taxon>Actinopterygii</taxon>
        <taxon>Neopterygii</taxon>
        <taxon>Teleostei</taxon>
        <taxon>Protacanthopterygii</taxon>
        <taxon>Esociformes</taxon>
        <taxon>Umbridae</taxon>
        <taxon>Dallia</taxon>
    </lineage>
</organism>
<reference evidence="1" key="1">
    <citation type="submission" date="2021-05" db="EMBL/GenBank/DDBJ databases">
        <authorList>
            <person name="Pan Q."/>
            <person name="Jouanno E."/>
            <person name="Zahm M."/>
            <person name="Klopp C."/>
            <person name="Cabau C."/>
            <person name="Louis A."/>
            <person name="Berthelot C."/>
            <person name="Parey E."/>
            <person name="Roest Crollius H."/>
            <person name="Montfort J."/>
            <person name="Robinson-Rechavi M."/>
            <person name="Bouchez O."/>
            <person name="Lampietro C."/>
            <person name="Lopez Roques C."/>
            <person name="Donnadieu C."/>
            <person name="Postlethwait J."/>
            <person name="Bobe J."/>
            <person name="Dillon D."/>
            <person name="Chandos A."/>
            <person name="von Hippel F."/>
            <person name="Guiguen Y."/>
        </authorList>
    </citation>
    <scope>NUCLEOTIDE SEQUENCE</scope>
    <source>
        <strain evidence="1">YG-Jan2019</strain>
    </source>
</reference>
<sequence>MLEAKTRAPSIYLPAADQAPARLRPRQVSRRCASSEAPERKDRKRGHFRATVSNHAWTRGRFVTTRINDPEAGCEEEEWFDEGDA</sequence>
<dbReference type="Proteomes" id="UP001157502">
    <property type="component" value="Chromosome 5"/>
</dbReference>
<keyword evidence="2" id="KW-1185">Reference proteome</keyword>
<evidence type="ECO:0000313" key="1">
    <source>
        <dbReference type="EMBL" id="KAJ8011825.1"/>
    </source>
</evidence>
<name>A0ACC2H838_DALPE</name>
<accession>A0ACC2H838</accession>
<proteinExistence type="predicted"/>
<evidence type="ECO:0000313" key="2">
    <source>
        <dbReference type="Proteomes" id="UP001157502"/>
    </source>
</evidence>
<dbReference type="EMBL" id="CM055732">
    <property type="protein sequence ID" value="KAJ8011825.1"/>
    <property type="molecule type" value="Genomic_DNA"/>
</dbReference>
<gene>
    <name evidence="1" type="ORF">DPEC_G00062290</name>
</gene>
<comment type="caution">
    <text evidence="1">The sequence shown here is derived from an EMBL/GenBank/DDBJ whole genome shotgun (WGS) entry which is preliminary data.</text>
</comment>